<evidence type="ECO:0000313" key="2">
    <source>
        <dbReference type="EMBL" id="GAA5340318.1"/>
    </source>
</evidence>
<gene>
    <name evidence="2" type="ORF">KACC15558_13580</name>
</gene>
<organism evidence="2 3">
    <name type="scientific">Brevibacterium ammoniilyticum</name>
    <dbReference type="NCBI Taxonomy" id="1046555"/>
    <lineage>
        <taxon>Bacteria</taxon>
        <taxon>Bacillati</taxon>
        <taxon>Actinomycetota</taxon>
        <taxon>Actinomycetes</taxon>
        <taxon>Micrococcales</taxon>
        <taxon>Brevibacteriaceae</taxon>
        <taxon>Brevibacterium</taxon>
    </lineage>
</organism>
<comment type="caution">
    <text evidence="2">The sequence shown here is derived from an EMBL/GenBank/DDBJ whole genome shotgun (WGS) entry which is preliminary data.</text>
</comment>
<feature type="domain" description="Swt1-like HEPN" evidence="1">
    <location>
        <begin position="53"/>
        <end position="181"/>
    </location>
</feature>
<name>A0ABP9TYG1_9MICO</name>
<sequence>MTENISLQAFFFRSMAVNRQLNAEDPGPTQQTIDSFSPDARDQAGAMGKVYELLYCLENSIRELVESTLREAYGPQDWWIKGVDEMIRKGADKRAADDAKARWHSPRGNSQLAYVDFPQYGEIILSRWDLFEPLLGDQTWVTAYFAELNRTRRALAHTGRLTGADVERMDIRVRDWLRVVG</sequence>
<protein>
    <recommendedName>
        <fullName evidence="1">Swt1-like HEPN domain-containing protein</fullName>
    </recommendedName>
</protein>
<dbReference type="RefSeq" id="WP_342037731.1">
    <property type="nucleotide sequence ID" value="NZ_BAABBK010000004.1"/>
</dbReference>
<dbReference type="Pfam" id="PF18731">
    <property type="entry name" value="HEPN_Swt1"/>
    <property type="match status" value="1"/>
</dbReference>
<dbReference type="InterPro" id="IPR041650">
    <property type="entry name" value="HEPN_Swt1"/>
</dbReference>
<reference evidence="2 3" key="1">
    <citation type="submission" date="2024-02" db="EMBL/GenBank/DDBJ databases">
        <title>Characterization of antibiotic resistant novel bacterial strains and their environmental applications.</title>
        <authorList>
            <person name="Manzoor S."/>
            <person name="Abbas S."/>
            <person name="Arshad M."/>
            <person name="Li W.J."/>
            <person name="Ahmed I."/>
        </authorList>
    </citation>
    <scope>NUCLEOTIDE SEQUENCE [LARGE SCALE GENOMIC DNA]</scope>
    <source>
        <strain evidence="2 3">KACC 15558</strain>
    </source>
</reference>
<keyword evidence="3" id="KW-1185">Reference proteome</keyword>
<evidence type="ECO:0000313" key="3">
    <source>
        <dbReference type="Proteomes" id="UP001498935"/>
    </source>
</evidence>
<dbReference type="EMBL" id="BAABNP010000004">
    <property type="protein sequence ID" value="GAA5340318.1"/>
    <property type="molecule type" value="Genomic_DNA"/>
</dbReference>
<dbReference type="Proteomes" id="UP001498935">
    <property type="component" value="Unassembled WGS sequence"/>
</dbReference>
<proteinExistence type="predicted"/>
<accession>A0ABP9TYG1</accession>
<evidence type="ECO:0000259" key="1">
    <source>
        <dbReference type="Pfam" id="PF18731"/>
    </source>
</evidence>